<dbReference type="EMBL" id="CAJNRF010001166">
    <property type="protein sequence ID" value="CAF1997968.1"/>
    <property type="molecule type" value="Genomic_DNA"/>
</dbReference>
<dbReference type="Gene3D" id="3.10.100.10">
    <property type="entry name" value="Mannose-Binding Protein A, subunit A"/>
    <property type="match status" value="1"/>
</dbReference>
<evidence type="ECO:0000313" key="2">
    <source>
        <dbReference type="EMBL" id="CAF1997968.1"/>
    </source>
</evidence>
<reference evidence="2" key="1">
    <citation type="submission" date="2021-02" db="EMBL/GenBank/DDBJ databases">
        <authorList>
            <person name="Nowell W R."/>
        </authorList>
    </citation>
    <scope>NUCLEOTIDE SEQUENCE</scope>
</reference>
<feature type="signal peptide" evidence="1">
    <location>
        <begin position="1"/>
        <end position="22"/>
    </location>
</feature>
<feature type="chain" id="PRO_5032726883" description="WSC domain-containing protein" evidence="1">
    <location>
        <begin position="23"/>
        <end position="502"/>
    </location>
</feature>
<evidence type="ECO:0000313" key="3">
    <source>
        <dbReference type="Proteomes" id="UP000663856"/>
    </source>
</evidence>
<accession>A0A816MQL6</accession>
<sequence>MMFYSRLLSLLMIISTPNVAAGAYRYVGCYQQVFYDSYFISSYMEPNLCFRLCETPIIFIQDTVCRCSGGGIMHYDRNADDDCSIQCRKPGDSRVKTTAKCGGERTYSAYAEENFYTRHAHLLDYRIQYSSCQFWNRSDYYDTFQVKTDASSVKSPLNRLERCAATCLDRNSTTTSIAFNDDNNQCSCIIPKESNENSDRSSYLTNLVNDKCDRYCENIVGDSKVEHKFKCGSLTNRNIWAIYALNDLCPMYSVYIKELKQCMFTEKILTAECSSPSMEYVYDGNVTWDMFRKVIKKLNLTKSIVSVDFSDAVIIDSSWKCQTNITDNGIKSNISNMNYFTGNFTTNYVLSNDCLRETSYTLSSQIASNRLCIAYPINKKLRVDDFFIYVNSYNRIDRMETLCGPSWFDLNGHCYRMSNEAKTIQEAKNSCINISVFKKEISSLDSHIGLDDVDEDKNKFASEFKNFISDYLKGEIAQYTSRWQTRLGFYLLDTSKIYFSHR</sequence>
<dbReference type="InterPro" id="IPR016187">
    <property type="entry name" value="CTDL_fold"/>
</dbReference>
<dbReference type="InterPro" id="IPR016186">
    <property type="entry name" value="C-type_lectin-like/link_sf"/>
</dbReference>
<organism evidence="2 3">
    <name type="scientific">Rotaria magnacalcarata</name>
    <dbReference type="NCBI Taxonomy" id="392030"/>
    <lineage>
        <taxon>Eukaryota</taxon>
        <taxon>Metazoa</taxon>
        <taxon>Spiralia</taxon>
        <taxon>Gnathifera</taxon>
        <taxon>Rotifera</taxon>
        <taxon>Eurotatoria</taxon>
        <taxon>Bdelloidea</taxon>
        <taxon>Philodinida</taxon>
        <taxon>Philodinidae</taxon>
        <taxon>Rotaria</taxon>
    </lineage>
</organism>
<evidence type="ECO:0000256" key="1">
    <source>
        <dbReference type="SAM" id="SignalP"/>
    </source>
</evidence>
<keyword evidence="1" id="KW-0732">Signal</keyword>
<evidence type="ECO:0008006" key="4">
    <source>
        <dbReference type="Google" id="ProtNLM"/>
    </source>
</evidence>
<protein>
    <recommendedName>
        <fullName evidence="4">WSC domain-containing protein</fullName>
    </recommendedName>
</protein>
<proteinExistence type="predicted"/>
<dbReference type="AlphaFoldDB" id="A0A816MQL6"/>
<comment type="caution">
    <text evidence="2">The sequence shown here is derived from an EMBL/GenBank/DDBJ whole genome shotgun (WGS) entry which is preliminary data.</text>
</comment>
<name>A0A816MQL6_9BILA</name>
<dbReference type="SUPFAM" id="SSF56436">
    <property type="entry name" value="C-type lectin-like"/>
    <property type="match status" value="1"/>
</dbReference>
<gene>
    <name evidence="2" type="ORF">WKI299_LOCUS4612</name>
</gene>
<dbReference type="Proteomes" id="UP000663856">
    <property type="component" value="Unassembled WGS sequence"/>
</dbReference>